<organism evidence="1 2">
    <name type="scientific">Kozakia baliensis</name>
    <dbReference type="NCBI Taxonomy" id="153496"/>
    <lineage>
        <taxon>Bacteria</taxon>
        <taxon>Pseudomonadati</taxon>
        <taxon>Pseudomonadota</taxon>
        <taxon>Alphaproteobacteria</taxon>
        <taxon>Acetobacterales</taxon>
        <taxon>Acetobacteraceae</taxon>
        <taxon>Kozakia</taxon>
    </lineage>
</organism>
<geneLocation type="plasmid" evidence="2">
    <name>pkb14400_3</name>
</geneLocation>
<dbReference type="KEGG" id="kba:A0U89_15690"/>
<proteinExistence type="predicted"/>
<dbReference type="Proteomes" id="UP000179145">
    <property type="component" value="Plasmid pKB14400_3"/>
</dbReference>
<evidence type="ECO:0000313" key="2">
    <source>
        <dbReference type="Proteomes" id="UP000179145"/>
    </source>
</evidence>
<reference evidence="1 2" key="1">
    <citation type="journal article" date="2016" name="Microb. Cell Fact.">
        <title>Dissection of exopolysaccharide biosynthesis in Kozakia baliensis.</title>
        <authorList>
            <person name="Brandt J.U."/>
            <person name="Jakob F."/>
            <person name="Behr J."/>
            <person name="Geissler A.J."/>
            <person name="Vogel R.F."/>
        </authorList>
    </citation>
    <scope>NUCLEOTIDE SEQUENCE [LARGE SCALE GENOMIC DNA]</scope>
    <source>
        <strain evidence="1 2">DSM 14400</strain>
        <plasmid evidence="2">Plasmid pkb14400_3</plasmid>
    </source>
</reference>
<dbReference type="AlphaFoldDB" id="A0A1D8UYH1"/>
<dbReference type="EMBL" id="CP014677">
    <property type="protein sequence ID" value="AOX18748.1"/>
    <property type="molecule type" value="Genomic_DNA"/>
</dbReference>
<keyword evidence="2" id="KW-1185">Reference proteome</keyword>
<gene>
    <name evidence="1" type="ORF">A0U89_15690</name>
</gene>
<keyword evidence="1" id="KW-0614">Plasmid</keyword>
<name>A0A1D8UYH1_9PROT</name>
<protein>
    <submittedName>
        <fullName evidence="1">Uncharacterized protein</fullName>
    </submittedName>
</protein>
<evidence type="ECO:0000313" key="1">
    <source>
        <dbReference type="EMBL" id="AOX18748.1"/>
    </source>
</evidence>
<sequence length="78" mass="9212">MSSNVKIKSLKWFMPIRTFTFWVIHLSTVTAVAISEQQIWFQPYHLWSWPIVFASAVVAYFISLPIEHTAIRLFKRQA</sequence>
<accession>A0A1D8UYH1</accession>